<dbReference type="SUPFAM" id="SSF56784">
    <property type="entry name" value="HAD-like"/>
    <property type="match status" value="1"/>
</dbReference>
<dbReference type="EMBL" id="MFZT01000004">
    <property type="protein sequence ID" value="OGK31940.1"/>
    <property type="molecule type" value="Genomic_DNA"/>
</dbReference>
<evidence type="ECO:0000313" key="1">
    <source>
        <dbReference type="EMBL" id="OGK31940.1"/>
    </source>
</evidence>
<dbReference type="Proteomes" id="UP000178098">
    <property type="component" value="Unassembled WGS sequence"/>
</dbReference>
<proteinExistence type="predicted"/>
<dbReference type="InterPro" id="IPR023214">
    <property type="entry name" value="HAD_sf"/>
</dbReference>
<organism evidence="1 2">
    <name type="scientific">Candidatus Roizmanbacteria bacterium RIFCSPHIGHO2_02_FULL_43_11</name>
    <dbReference type="NCBI Taxonomy" id="1802043"/>
    <lineage>
        <taxon>Bacteria</taxon>
        <taxon>Candidatus Roizmaniibacteriota</taxon>
    </lineage>
</organism>
<gene>
    <name evidence="1" type="ORF">A3D08_01660</name>
</gene>
<comment type="caution">
    <text evidence="1">The sequence shown here is derived from an EMBL/GenBank/DDBJ whole genome shotgun (WGS) entry which is preliminary data.</text>
</comment>
<evidence type="ECO:0000313" key="2">
    <source>
        <dbReference type="Proteomes" id="UP000178098"/>
    </source>
</evidence>
<reference evidence="1 2" key="1">
    <citation type="journal article" date="2016" name="Nat. Commun.">
        <title>Thousands of microbial genomes shed light on interconnected biogeochemical processes in an aquifer system.</title>
        <authorList>
            <person name="Anantharaman K."/>
            <person name="Brown C.T."/>
            <person name="Hug L.A."/>
            <person name="Sharon I."/>
            <person name="Castelle C.J."/>
            <person name="Probst A.J."/>
            <person name="Thomas B.C."/>
            <person name="Singh A."/>
            <person name="Wilkins M.J."/>
            <person name="Karaoz U."/>
            <person name="Brodie E.L."/>
            <person name="Williams K.H."/>
            <person name="Hubbard S.S."/>
            <person name="Banfield J.F."/>
        </authorList>
    </citation>
    <scope>NUCLEOTIDE SEQUENCE [LARGE SCALE GENOMIC DNA]</scope>
</reference>
<accession>A0A1F7HL55</accession>
<protein>
    <recommendedName>
        <fullName evidence="3">FCP1 homology domain-containing protein</fullName>
    </recommendedName>
</protein>
<evidence type="ECO:0008006" key="3">
    <source>
        <dbReference type="Google" id="ProtNLM"/>
    </source>
</evidence>
<name>A0A1F7HL55_9BACT</name>
<dbReference type="Gene3D" id="3.40.50.1000">
    <property type="entry name" value="HAD superfamily/HAD-like"/>
    <property type="match status" value="1"/>
</dbReference>
<dbReference type="AlphaFoldDB" id="A0A1F7HL55"/>
<sequence length="192" mass="23694">MKRRPIRVGFDLDGVILYNPARLARRPIRTFKHFFFPRIESRFHIPHRTWEKVLWHLFHLSSFRISPGFWLIKGLSDVGLIEPYVITARYSFLRQDYHRWIRRLHISEDFHGHFMNEKDEQPHEFKERMIKELKLDIFVEDNLDIVRHLRKTTPSHIVWVYNLFDFFVHDDHRYPDLKKAVEYISRYAKTHR</sequence>
<dbReference type="InterPro" id="IPR036412">
    <property type="entry name" value="HAD-like_sf"/>
</dbReference>